<dbReference type="EMBL" id="CAJVPT010021065">
    <property type="protein sequence ID" value="CAG8652788.1"/>
    <property type="molecule type" value="Genomic_DNA"/>
</dbReference>
<reference evidence="1" key="1">
    <citation type="submission" date="2021-06" db="EMBL/GenBank/DDBJ databases">
        <authorList>
            <person name="Kallberg Y."/>
            <person name="Tangrot J."/>
            <person name="Rosling A."/>
        </authorList>
    </citation>
    <scope>NUCLEOTIDE SEQUENCE</scope>
    <source>
        <strain evidence="1">CL356</strain>
    </source>
</reference>
<name>A0ACA9NKT5_9GLOM</name>
<organism evidence="1 2">
    <name type="scientific">Acaulospora colombiana</name>
    <dbReference type="NCBI Taxonomy" id="27376"/>
    <lineage>
        <taxon>Eukaryota</taxon>
        <taxon>Fungi</taxon>
        <taxon>Fungi incertae sedis</taxon>
        <taxon>Mucoromycota</taxon>
        <taxon>Glomeromycotina</taxon>
        <taxon>Glomeromycetes</taxon>
        <taxon>Diversisporales</taxon>
        <taxon>Acaulosporaceae</taxon>
        <taxon>Acaulospora</taxon>
    </lineage>
</organism>
<comment type="caution">
    <text evidence="1">The sequence shown here is derived from an EMBL/GenBank/DDBJ whole genome shotgun (WGS) entry which is preliminary data.</text>
</comment>
<protein>
    <submittedName>
        <fullName evidence="1">10010_t:CDS:1</fullName>
    </submittedName>
</protein>
<evidence type="ECO:0000313" key="1">
    <source>
        <dbReference type="EMBL" id="CAG8652788.1"/>
    </source>
</evidence>
<evidence type="ECO:0000313" key="2">
    <source>
        <dbReference type="Proteomes" id="UP000789525"/>
    </source>
</evidence>
<sequence length="106" mass="11677">MGGGTIEKFIRKKGSVDRDTRAVFKPRKANKEDPQVMVKRDCIEPNRVATFEPVESFTVDPSSSRTGGLPNKLWISGSAVLVLNGAIWVGRARLICNISLAHNVIR</sequence>
<dbReference type="Proteomes" id="UP000789525">
    <property type="component" value="Unassembled WGS sequence"/>
</dbReference>
<accession>A0ACA9NKT5</accession>
<proteinExistence type="predicted"/>
<gene>
    <name evidence="1" type="ORF">ACOLOM_LOCUS8305</name>
</gene>
<keyword evidence="2" id="KW-1185">Reference proteome</keyword>